<dbReference type="PANTHER" id="PTHR33129">
    <property type="entry name" value="PROTEIN KINASE DOMAIN-CONTAINING PROTEIN-RELATED"/>
    <property type="match status" value="1"/>
</dbReference>
<proteinExistence type="predicted"/>
<dbReference type="Proteomes" id="UP000243217">
    <property type="component" value="Unassembled WGS sequence"/>
</dbReference>
<evidence type="ECO:0000313" key="1">
    <source>
        <dbReference type="EMBL" id="OQR95200.1"/>
    </source>
</evidence>
<reference evidence="1 2" key="1">
    <citation type="journal article" date="2014" name="Genome Biol. Evol.">
        <title>The secreted proteins of Achlya hypogyna and Thraustotheca clavata identify the ancestral oomycete secretome and reveal gene acquisitions by horizontal gene transfer.</title>
        <authorList>
            <person name="Misner I."/>
            <person name="Blouin N."/>
            <person name="Leonard G."/>
            <person name="Richards T.A."/>
            <person name="Lane C.E."/>
        </authorList>
    </citation>
    <scope>NUCLEOTIDE SEQUENCE [LARGE SCALE GENOMIC DNA]</scope>
    <source>
        <strain evidence="1 2">ATCC 34112</strain>
    </source>
</reference>
<keyword evidence="2" id="KW-1185">Reference proteome</keyword>
<name>A0A1V9ZBI2_9STRA</name>
<comment type="caution">
    <text evidence="1">The sequence shown here is derived from an EMBL/GenBank/DDBJ whole genome shotgun (WGS) entry which is preliminary data.</text>
</comment>
<gene>
    <name evidence="1" type="ORF">THRCLA_22169</name>
</gene>
<evidence type="ECO:0000313" key="2">
    <source>
        <dbReference type="Proteomes" id="UP000243217"/>
    </source>
</evidence>
<dbReference type="PANTHER" id="PTHR33129:SF1">
    <property type="entry name" value="ATP-BINDING PROTEIN"/>
    <property type="match status" value="1"/>
</dbReference>
<dbReference type="AlphaFoldDB" id="A0A1V9ZBI2"/>
<dbReference type="InterPro" id="IPR052980">
    <property type="entry name" value="Crinkler_effector"/>
</dbReference>
<dbReference type="EMBL" id="JNBS01002139">
    <property type="protein sequence ID" value="OQR95200.1"/>
    <property type="molecule type" value="Genomic_DNA"/>
</dbReference>
<accession>A0A1V9ZBI2</accession>
<protein>
    <submittedName>
        <fullName evidence="1">Crinkler (CRN) family protein</fullName>
    </submittedName>
</protein>
<organism evidence="1 2">
    <name type="scientific">Thraustotheca clavata</name>
    <dbReference type="NCBI Taxonomy" id="74557"/>
    <lineage>
        <taxon>Eukaryota</taxon>
        <taxon>Sar</taxon>
        <taxon>Stramenopiles</taxon>
        <taxon>Oomycota</taxon>
        <taxon>Saprolegniomycetes</taxon>
        <taxon>Saprolegniales</taxon>
        <taxon>Achlyaceae</taxon>
        <taxon>Thraustotheca</taxon>
    </lineage>
</organism>
<sequence length="224" mass="26514">MLLNYQIMQIYLVRTNWAEKWRIIKPCYHWESRYWQVCENGALGVCYLFSDDRLISGDCKSFSTILQQSSTYYIADAIKLDLTIAKSILLTLPDHQTWHQFNKIACTFRYMPCQELLYPQPPVELVENCFDRWGRVARYYLIKVFEQSDTEKSQHLLQFKVDKSFRLKHFVFASRYHLVQFLASSNDVGLLAILHGFLFKQHVHTVLPLGGTFRMRRLLENNDG</sequence>